<proteinExistence type="predicted"/>
<evidence type="ECO:0000313" key="2">
    <source>
        <dbReference type="Proteomes" id="UP000053105"/>
    </source>
</evidence>
<organism evidence="1 2">
    <name type="scientific">Melipona quadrifasciata</name>
    <dbReference type="NCBI Taxonomy" id="166423"/>
    <lineage>
        <taxon>Eukaryota</taxon>
        <taxon>Metazoa</taxon>
        <taxon>Ecdysozoa</taxon>
        <taxon>Arthropoda</taxon>
        <taxon>Hexapoda</taxon>
        <taxon>Insecta</taxon>
        <taxon>Pterygota</taxon>
        <taxon>Neoptera</taxon>
        <taxon>Endopterygota</taxon>
        <taxon>Hymenoptera</taxon>
        <taxon>Apocrita</taxon>
        <taxon>Aculeata</taxon>
        <taxon>Apoidea</taxon>
        <taxon>Anthophila</taxon>
        <taxon>Apidae</taxon>
        <taxon>Melipona</taxon>
    </lineage>
</organism>
<sequence>MEEEIKIRVEDDPTKPEHALRPITYVGAGVARPINCPKWITIVLRAIHFSVCSVIVAYSAMDSANFGKEFTSELFEIMYCMNETVCHFAAYYYVYHIVRHYDKWPELMKMLESLDQNIGKELSRNFCNKESEQLGVFNNERDDNVPLNLNGLGMESFLRFVSVVTTCLIILIQFYKPGNEEH</sequence>
<accession>A0A0N0BK84</accession>
<evidence type="ECO:0000313" key="1">
    <source>
        <dbReference type="EMBL" id="KOX80231.1"/>
    </source>
</evidence>
<dbReference type="AlphaFoldDB" id="A0A0N0BK84"/>
<evidence type="ECO:0008006" key="3">
    <source>
        <dbReference type="Google" id="ProtNLM"/>
    </source>
</evidence>
<name>A0A0N0BK84_9HYME</name>
<dbReference type="EMBL" id="KQ435706">
    <property type="protein sequence ID" value="KOX80231.1"/>
    <property type="molecule type" value="Genomic_DNA"/>
</dbReference>
<keyword evidence="2" id="KW-1185">Reference proteome</keyword>
<dbReference type="OrthoDB" id="7678431at2759"/>
<protein>
    <recommendedName>
        <fullName evidence="3">Gustatory receptor</fullName>
    </recommendedName>
</protein>
<dbReference type="Proteomes" id="UP000053105">
    <property type="component" value="Unassembled WGS sequence"/>
</dbReference>
<gene>
    <name evidence="1" type="ORF">WN51_08408</name>
</gene>
<reference evidence="1 2" key="1">
    <citation type="submission" date="2015-07" db="EMBL/GenBank/DDBJ databases">
        <title>The genome of Melipona quadrifasciata.</title>
        <authorList>
            <person name="Pan H."/>
            <person name="Kapheim K."/>
        </authorList>
    </citation>
    <scope>NUCLEOTIDE SEQUENCE [LARGE SCALE GENOMIC DNA]</scope>
    <source>
        <strain evidence="1">0111107301</strain>
        <tissue evidence="1">Whole body</tissue>
    </source>
</reference>